<reference evidence="4 5" key="1">
    <citation type="journal article" date="1995" name="DNA Res.">
        <title>Sequence analysis of the genome of the unicellular cyanobacterium Synechocystis sp. strain PCC6803. I. Sequence features in the 1 Mb region from map positions 64% to 92% of the genome.</title>
        <authorList>
            <person name="Kaneko T."/>
            <person name="Tanaka A."/>
            <person name="Sato S."/>
            <person name="Kotani H."/>
            <person name="Sazuka T."/>
            <person name="Miyajima N."/>
            <person name="Sugiura M."/>
            <person name="Tabata S."/>
        </authorList>
    </citation>
    <scope>NUCLEOTIDE SEQUENCE [LARGE SCALE GENOMIC DNA]</scope>
    <source>
        <strain evidence="5">ATCC 27184 / PCC 6803 / Kazusa</strain>
    </source>
</reference>
<gene>
    <name evidence="4" type="ordered locus">slr0193</name>
</gene>
<dbReference type="InterPro" id="IPR035979">
    <property type="entry name" value="RBD_domain_sf"/>
</dbReference>
<dbReference type="InterPro" id="IPR012677">
    <property type="entry name" value="Nucleotide-bd_a/b_plait_sf"/>
</dbReference>
<feature type="compositionally biased region" description="Low complexity" evidence="2">
    <location>
        <begin position="115"/>
        <end position="126"/>
    </location>
</feature>
<dbReference type="SMART" id="SM00360">
    <property type="entry name" value="RRM"/>
    <property type="match status" value="1"/>
</dbReference>
<dbReference type="EnsemblBacteria" id="BAA10412">
    <property type="protein sequence ID" value="BAA10412"/>
    <property type="gene ID" value="BAA10412"/>
</dbReference>
<dbReference type="PANTHER" id="PTHR15241:SF304">
    <property type="entry name" value="RRM DOMAIN-CONTAINING PROTEIN"/>
    <property type="match status" value="1"/>
</dbReference>
<dbReference type="SMR" id="Q55765"/>
<feature type="domain" description="RRM" evidence="3">
    <location>
        <begin position="3"/>
        <end position="82"/>
    </location>
</feature>
<dbReference type="SUPFAM" id="SSF54928">
    <property type="entry name" value="RNA-binding domain, RBD"/>
    <property type="match status" value="1"/>
</dbReference>
<evidence type="ECO:0000256" key="2">
    <source>
        <dbReference type="SAM" id="MobiDB-lite"/>
    </source>
</evidence>
<dbReference type="GO" id="GO:0003723">
    <property type="term" value="F:RNA binding"/>
    <property type="evidence" value="ECO:0007669"/>
    <property type="project" value="UniProtKB-UniRule"/>
</dbReference>
<dbReference type="eggNOG" id="COG0724">
    <property type="taxonomic scope" value="Bacteria"/>
</dbReference>
<dbReference type="InParanoid" id="Q55765"/>
<dbReference type="FunFam" id="3.30.70.330:FF:001420">
    <property type="entry name" value="RNA-binding protein"/>
    <property type="match status" value="1"/>
</dbReference>
<dbReference type="PIR" id="S76566">
    <property type="entry name" value="S76566"/>
</dbReference>
<feature type="compositionally biased region" description="Basic and acidic residues" evidence="2">
    <location>
        <begin position="75"/>
        <end position="86"/>
    </location>
</feature>
<evidence type="ECO:0000259" key="3">
    <source>
        <dbReference type="PROSITE" id="PS50102"/>
    </source>
</evidence>
<dbReference type="Gene3D" id="3.30.70.330">
    <property type="match status" value="1"/>
</dbReference>
<dbReference type="Proteomes" id="UP000001425">
    <property type="component" value="Chromosome"/>
</dbReference>
<dbReference type="EMBL" id="BA000022">
    <property type="protein sequence ID" value="BAA10412.1"/>
    <property type="molecule type" value="Genomic_DNA"/>
</dbReference>
<accession>Q55765</accession>
<dbReference type="PANTHER" id="PTHR15241">
    <property type="entry name" value="TRANSFORMER-2-RELATED"/>
    <property type="match status" value="1"/>
</dbReference>
<dbReference type="InterPro" id="IPR000504">
    <property type="entry name" value="RRM_dom"/>
</dbReference>
<organism evidence="4 5">
    <name type="scientific">Synechocystis sp. (strain ATCC 27184 / PCC 6803 / Kazusa)</name>
    <dbReference type="NCBI Taxonomy" id="1111708"/>
    <lineage>
        <taxon>Bacteria</taxon>
        <taxon>Bacillati</taxon>
        <taxon>Cyanobacteriota</taxon>
        <taxon>Cyanophyceae</taxon>
        <taxon>Synechococcales</taxon>
        <taxon>Merismopediaceae</taxon>
        <taxon>Synechocystis</taxon>
    </lineage>
</organism>
<dbReference type="PaxDb" id="1148-1001677"/>
<keyword evidence="5" id="KW-1185">Reference proteome</keyword>
<evidence type="ECO:0000256" key="1">
    <source>
        <dbReference type="PROSITE-ProRule" id="PRU00176"/>
    </source>
</evidence>
<dbReference type="STRING" id="1148.gene:10499913"/>
<keyword evidence="1" id="KW-0694">RNA-binding</keyword>
<evidence type="ECO:0000313" key="5">
    <source>
        <dbReference type="Proteomes" id="UP000001425"/>
    </source>
</evidence>
<evidence type="ECO:0000313" key="4">
    <source>
        <dbReference type="EMBL" id="BAA10412.1"/>
    </source>
</evidence>
<dbReference type="PROSITE" id="PS50102">
    <property type="entry name" value="RRM"/>
    <property type="match status" value="1"/>
</dbReference>
<feature type="region of interest" description="Disordered" evidence="2">
    <location>
        <begin position="72"/>
        <end position="137"/>
    </location>
</feature>
<dbReference type="Pfam" id="PF00076">
    <property type="entry name" value="RRM_1"/>
    <property type="match status" value="1"/>
</dbReference>
<dbReference type="KEGG" id="syn:slr0193"/>
<reference evidence="4 5" key="2">
    <citation type="journal article" date="1996" name="DNA Res.">
        <title>Sequence analysis of the genome of the unicellular cyanobacterium Synechocystis sp. strain PCC6803. II. Sequence determination of the entire genome and assignment of potential protein-coding regions.</title>
        <authorList>
            <person name="Kaneko T."/>
            <person name="Sato S."/>
            <person name="Kotani H."/>
            <person name="Tanaka A."/>
            <person name="Asamizu E."/>
            <person name="Nakamura Y."/>
            <person name="Miyajima N."/>
            <person name="Hirosawa M."/>
            <person name="Sugiura M."/>
            <person name="Sasamoto S."/>
            <person name="Kimura T."/>
            <person name="Hosouchi T."/>
            <person name="Matsuno A."/>
            <person name="Muraki A."/>
            <person name="Nakazaki N."/>
            <person name="Naruo K."/>
            <person name="Okumura S."/>
            <person name="Shimpo S."/>
            <person name="Takeuchi C."/>
            <person name="Wada T."/>
            <person name="Watanabe A."/>
            <person name="Yamada M."/>
            <person name="Yasuda M."/>
            <person name="Tabata S."/>
        </authorList>
    </citation>
    <scope>NUCLEOTIDE SEQUENCE [LARGE SCALE GENOMIC DNA]</scope>
    <source>
        <strain evidence="5">ATCC 27184 / PCC 6803 / Kazusa</strain>
    </source>
</reference>
<dbReference type="PhylomeDB" id="Q55765"/>
<sequence>MSIRLYVGNLPKESIEREALQEVFAEANAVVSTKVIKDRKTGKCRGFAFVTVSTDEAADEFIEKYNGQSFMDSPLKIEKANPRSKDDEEGGSETPVASGEKTKQPRTDKKRTNKKAAATSTNTSTASEGFQPDPRWADQLAQLKEKLTAAQ</sequence>
<dbReference type="AlphaFoldDB" id="Q55765"/>
<protein>
    <submittedName>
        <fullName evidence="4">RNA-binding protein</fullName>
    </submittedName>
</protein>
<name>Q55765_SYNY3</name>
<proteinExistence type="predicted"/>